<dbReference type="PANTHER" id="PTHR18947:SF28">
    <property type="entry name" value="GIRDIN, ISOFORM A"/>
    <property type="match status" value="1"/>
</dbReference>
<dbReference type="OMA" id="AANDMEM"/>
<feature type="compositionally biased region" description="Low complexity" evidence="2">
    <location>
        <begin position="1519"/>
        <end position="1532"/>
    </location>
</feature>
<dbReference type="GO" id="GO:0051959">
    <property type="term" value="F:dynein light intermediate chain binding"/>
    <property type="evidence" value="ECO:0000318"/>
    <property type="project" value="GO_Central"/>
</dbReference>
<protein>
    <submittedName>
        <fullName evidence="3">Uncharacterized protein</fullName>
    </submittedName>
</protein>
<dbReference type="PANTHER" id="PTHR18947">
    <property type="entry name" value="HOOK PROTEINS"/>
    <property type="match status" value="1"/>
</dbReference>
<evidence type="ECO:0000313" key="4">
    <source>
        <dbReference type="Proteomes" id="UP000006906"/>
    </source>
</evidence>
<dbReference type="KEGG" id="cre:CHLRE_09g387600v5"/>
<proteinExistence type="predicted"/>
<dbReference type="Proteomes" id="UP000006906">
    <property type="component" value="Chromosome 9"/>
</dbReference>
<feature type="compositionally biased region" description="Polar residues" evidence="2">
    <location>
        <begin position="1733"/>
        <end position="1743"/>
    </location>
</feature>
<dbReference type="ExpressionAtlas" id="A0A2K3DDQ5">
    <property type="expression patterns" value="baseline and differential"/>
</dbReference>
<feature type="compositionally biased region" description="Low complexity" evidence="2">
    <location>
        <begin position="307"/>
        <end position="321"/>
    </location>
</feature>
<evidence type="ECO:0000313" key="3">
    <source>
        <dbReference type="EMBL" id="PNW78668.1"/>
    </source>
</evidence>
<feature type="coiled-coil region" evidence="1">
    <location>
        <begin position="1869"/>
        <end position="2001"/>
    </location>
</feature>
<dbReference type="Gramene" id="PNW78668">
    <property type="protein sequence ID" value="PNW78668"/>
    <property type="gene ID" value="CHLRE_09g387600v5"/>
</dbReference>
<dbReference type="GeneID" id="5720013"/>
<keyword evidence="1" id="KW-0175">Coiled coil</keyword>
<dbReference type="GO" id="GO:0005815">
    <property type="term" value="C:microtubule organizing center"/>
    <property type="evidence" value="ECO:0000318"/>
    <property type="project" value="GO_Central"/>
</dbReference>
<feature type="compositionally biased region" description="Low complexity" evidence="2">
    <location>
        <begin position="1095"/>
        <end position="1112"/>
    </location>
</feature>
<evidence type="ECO:0000256" key="1">
    <source>
        <dbReference type="SAM" id="Coils"/>
    </source>
</evidence>
<dbReference type="GO" id="GO:0031122">
    <property type="term" value="P:cytoplasmic microtubule organization"/>
    <property type="evidence" value="ECO:0000318"/>
    <property type="project" value="GO_Central"/>
</dbReference>
<accession>A0A2K3DDQ5</accession>
<organism evidence="3 4">
    <name type="scientific">Chlamydomonas reinhardtii</name>
    <name type="common">Chlamydomonas smithii</name>
    <dbReference type="NCBI Taxonomy" id="3055"/>
    <lineage>
        <taxon>Eukaryota</taxon>
        <taxon>Viridiplantae</taxon>
        <taxon>Chlorophyta</taxon>
        <taxon>core chlorophytes</taxon>
        <taxon>Chlorophyceae</taxon>
        <taxon>CS clade</taxon>
        <taxon>Chlamydomonadales</taxon>
        <taxon>Chlamydomonadaceae</taxon>
        <taxon>Chlamydomonas</taxon>
    </lineage>
</organism>
<feature type="region of interest" description="Disordered" evidence="2">
    <location>
        <begin position="1292"/>
        <end position="1336"/>
    </location>
</feature>
<feature type="region of interest" description="Disordered" evidence="2">
    <location>
        <begin position="114"/>
        <end position="345"/>
    </location>
</feature>
<dbReference type="InParanoid" id="A0A2K3DDQ5"/>
<feature type="region of interest" description="Disordered" evidence="2">
    <location>
        <begin position="1506"/>
        <end position="1532"/>
    </location>
</feature>
<name>A0A2K3DDQ5_CHLRE</name>
<reference evidence="3 4" key="1">
    <citation type="journal article" date="2007" name="Science">
        <title>The Chlamydomonas genome reveals the evolution of key animal and plant functions.</title>
        <authorList>
            <person name="Merchant S.S."/>
            <person name="Prochnik S.E."/>
            <person name="Vallon O."/>
            <person name="Harris E.H."/>
            <person name="Karpowicz S.J."/>
            <person name="Witman G.B."/>
            <person name="Terry A."/>
            <person name="Salamov A."/>
            <person name="Fritz-Laylin L.K."/>
            <person name="Marechal-Drouard L."/>
            <person name="Marshall W.F."/>
            <person name="Qu L.H."/>
            <person name="Nelson D.R."/>
            <person name="Sanderfoot A.A."/>
            <person name="Spalding M.H."/>
            <person name="Kapitonov V.V."/>
            <person name="Ren Q."/>
            <person name="Ferris P."/>
            <person name="Lindquist E."/>
            <person name="Shapiro H."/>
            <person name="Lucas S.M."/>
            <person name="Grimwood J."/>
            <person name="Schmutz J."/>
            <person name="Cardol P."/>
            <person name="Cerutti H."/>
            <person name="Chanfreau G."/>
            <person name="Chen C.L."/>
            <person name="Cognat V."/>
            <person name="Croft M.T."/>
            <person name="Dent R."/>
            <person name="Dutcher S."/>
            <person name="Fernandez E."/>
            <person name="Fukuzawa H."/>
            <person name="Gonzalez-Ballester D."/>
            <person name="Gonzalez-Halphen D."/>
            <person name="Hallmann A."/>
            <person name="Hanikenne M."/>
            <person name="Hippler M."/>
            <person name="Inwood W."/>
            <person name="Jabbari K."/>
            <person name="Kalanon M."/>
            <person name="Kuras R."/>
            <person name="Lefebvre P.A."/>
            <person name="Lemaire S.D."/>
            <person name="Lobanov A.V."/>
            <person name="Lohr M."/>
            <person name="Manuell A."/>
            <person name="Meier I."/>
            <person name="Mets L."/>
            <person name="Mittag M."/>
            <person name="Mittelmeier T."/>
            <person name="Moroney J.V."/>
            <person name="Moseley J."/>
            <person name="Napoli C."/>
            <person name="Nedelcu A.M."/>
            <person name="Niyogi K."/>
            <person name="Novoselov S.V."/>
            <person name="Paulsen I.T."/>
            <person name="Pazour G."/>
            <person name="Purton S."/>
            <person name="Ral J.P."/>
            <person name="Riano-Pachon D.M."/>
            <person name="Riekhof W."/>
            <person name="Rymarquis L."/>
            <person name="Schroda M."/>
            <person name="Stern D."/>
            <person name="Umen J."/>
            <person name="Willows R."/>
            <person name="Wilson N."/>
            <person name="Zimmer S.L."/>
            <person name="Allmer J."/>
            <person name="Balk J."/>
            <person name="Bisova K."/>
            <person name="Chen C.J."/>
            <person name="Elias M."/>
            <person name="Gendler K."/>
            <person name="Hauser C."/>
            <person name="Lamb M.R."/>
            <person name="Ledford H."/>
            <person name="Long J.C."/>
            <person name="Minagawa J."/>
            <person name="Page M.D."/>
            <person name="Pan J."/>
            <person name="Pootakham W."/>
            <person name="Roje S."/>
            <person name="Rose A."/>
            <person name="Stahlberg E."/>
            <person name="Terauchi A.M."/>
            <person name="Yang P."/>
            <person name="Ball S."/>
            <person name="Bowler C."/>
            <person name="Dieckmann C.L."/>
            <person name="Gladyshev V.N."/>
            <person name="Green P."/>
            <person name="Jorgensen R."/>
            <person name="Mayfield S."/>
            <person name="Mueller-Roeber B."/>
            <person name="Rajamani S."/>
            <person name="Sayre R.T."/>
            <person name="Brokstein P."/>
            <person name="Dubchak I."/>
            <person name="Goodstein D."/>
            <person name="Hornick L."/>
            <person name="Huang Y.W."/>
            <person name="Jhaveri J."/>
            <person name="Luo Y."/>
            <person name="Martinez D."/>
            <person name="Ngau W.C."/>
            <person name="Otillar B."/>
            <person name="Poliakov A."/>
            <person name="Porter A."/>
            <person name="Szajkowski L."/>
            <person name="Werner G."/>
            <person name="Zhou K."/>
            <person name="Grigoriev I.V."/>
            <person name="Rokhsar D.S."/>
            <person name="Grossman A.R."/>
        </authorList>
    </citation>
    <scope>NUCLEOTIDE SEQUENCE [LARGE SCALE GENOMIC DNA]</scope>
    <source>
        <strain evidence="4">CC-503</strain>
    </source>
</reference>
<dbReference type="PaxDb" id="3055-EDP02526"/>
<feature type="compositionally biased region" description="Low complexity" evidence="2">
    <location>
        <begin position="698"/>
        <end position="718"/>
    </location>
</feature>
<keyword evidence="4" id="KW-1185">Reference proteome</keyword>
<sequence>MEEPTQDSFADDAPVVGKRRSSLGALAKMKPVGKLKAMFEDKGIAKQRQKDSSILAKLKPVSASHDVSSFSAAVADTAFNGPHTISIPAPSDQAPSTPTQPLFALLPAAHGTLVEDGRNESLGSEMDAKATKSPSSGNFFKRSFSGLKKALTPKSSSGKHKHGAASPGYAGSETGGLSPSPSGLLPFVSRQPSSSSMDLNVRSDQAAPLQPALRSPTPSVSCDAQTALEEQEWTAERSREGSIEVQSEMKAARPPRPPLSPRVSPSGSILDGMAARVTVSPHARSPSVAATSMADPATPCAGQLDTPSAAPSPLAAEASPSPEEEDSAVASLSASPTIPDGPSSDTHMAALAEAAAAAGATPLPFGLAAAEAASEAGAADEDTVPANGCELVFPSLGTDAGASSPGGMSSLPHSSGGASDAMATAMLMACDQPVPAARSSSARGLHLDVDAATAETVAIGEDASADTITPTGTTIPAVEACIDGLTPVCDSSVLASAGAVAVGTAASETAAYTTAVEDAEMAAAEPTTAEAAAEVAEVLAEVETVQLYEPTAACEAAANDMEMDEVVLAAPAAVEAAAEPAACSSPPPADSVPAAVAAVPQVAPVAASIELSEPAAEVAACPAAGLPQEPIKAAAAPPLVVEPRPVAAEQPACPAALSAAADEEMMDCGDAATGLAEPQVAALELPAASKPSSAAVMPTTSQPTAAAAGQPAPAPETVEAAAELPAEPAELAARPAPGVTEEDTDEASAQEPVPIAEAAEEPAQEQETVEASPAFEPAAAETAAVAVLETTAEAVAEPLAVPAAETAVEPAPITTAATEAPPTACFDVDMDDVEAFEFEPLEDATQQFSPAQQAAAMAASEVAVVAIAEAAEMLPVILEDSAPAVELAASAAAEEAAEVAVAENEPVVGAASVRSEPAADDFVPTSTAGLEAEVAEVVEVPATAVEVPGADEPAAAEPAAAEVAADAAAAEEPTTNADRANADVDMMDTEAVSGPAAIEAVESETTTVAAPAAALQEAMAAEFVAVQSEVAEAVAEPVAELQQPDQPVGEVDCVPAVVEVPAELEAAAPTVAEPEVQPEVQLGMQPGTISEPQPAATAAEAATENGTAAAVASPVQQQRPSMPEDDPMMVSPMLARLSLAPPPAFVSAPEDAGAAGDAVGTPVSAARSTPGMPTPISPETATVGVRAFQLDDLEAEAEQAVAEGAASSGAAEVDGPMAAQAEAEEAQPVAADEAVMDVPEPVAEMPAADLAVAVEVTAEVAAVELEVVEEAAAPAAELDVPMADSLEDLESEWGNGDLLDGGDLPLPQAVSSPVSTGKSKEKDASASTPGVPSSRKVAPDVTLMVNRESLDLVSLRASMVNRGGLGESLMAESLDSFEHGLSMGGGVNTSSSMSLAKSRHVFPFFPMAPVTEAGEGEQEGDMPSPAANCATGGFNFDVPAVATATAAASPASPALSFAPPPAAAATPDAIPTPGMQPTGASGAFAMTPLGRTPGVPTRAGVAATPVAAASGSQVKPGSAKPTTAAGGKPTATPSSALKALAAASAGTAGAKAAPLAKRPTPAIGGKLVATPGQVPGAGTATPTVGRTPSYTSLHTSTPGAAVPAAAATARTPVPTPGVAPSAANAVHVKTPGLSPLPASNMPAAARARATPLAAAGAAGVQAVPVAGRSVGMGTNLFDTPVMMRATAAPLADSPFPDFDLDTMDISAEASRAAAMLGPAHQAATPVPSGAGRTASSTAPTVAGTPTTSVLEVHVQMLTNKLAEAEANNQRLQDENNMLRDQLSTLQFQSNMTGDLDMEREARQFLEQELSVVRHRMDSLEADLRAAQAEAKRREQVAADTATAHQAEAAAWAQHDAEARLSLQQKDEKMKAMQVEVDAARGIVEQAEARVAEANNKAAAAQAKSEEESGKLKDLQATLGVQAHQLVQAQRARDEAEARFTKAMDQLINAQTAHKKQVVEYEHKLQSLNTVLQQATELRDRYNKLKQAAIEFETRAKTAEAKAQENAAALATAQTEKGELLRMCNELLTQLEASKAKR</sequence>
<feature type="compositionally biased region" description="Low complexity" evidence="2">
    <location>
        <begin position="175"/>
        <end position="186"/>
    </location>
</feature>
<dbReference type="GO" id="GO:0005737">
    <property type="term" value="C:cytoplasm"/>
    <property type="evidence" value="ECO:0000318"/>
    <property type="project" value="GO_Central"/>
</dbReference>
<dbReference type="GO" id="GO:0030705">
    <property type="term" value="P:cytoskeleton-dependent intracellular transport"/>
    <property type="evidence" value="ECO:0000318"/>
    <property type="project" value="GO_Central"/>
</dbReference>
<dbReference type="EMBL" id="CM008970">
    <property type="protein sequence ID" value="PNW78668.1"/>
    <property type="molecule type" value="Genomic_DNA"/>
</dbReference>
<feature type="region of interest" description="Disordered" evidence="2">
    <location>
        <begin position="1089"/>
        <end position="1124"/>
    </location>
</feature>
<feature type="region of interest" description="Disordered" evidence="2">
    <location>
        <begin position="692"/>
        <end position="718"/>
    </location>
</feature>
<feature type="coiled-coil region" evidence="1">
    <location>
        <begin position="1754"/>
        <end position="1836"/>
    </location>
</feature>
<dbReference type="RefSeq" id="XP_042921054.1">
    <property type="nucleotide sequence ID" value="XM_043065439.1"/>
</dbReference>
<dbReference type="OrthoDB" id="541033at2759"/>
<gene>
    <name evidence="3" type="ORF">CHLRE_09g387600v5</name>
</gene>
<evidence type="ECO:0000256" key="2">
    <source>
        <dbReference type="SAM" id="MobiDB-lite"/>
    </source>
</evidence>
<feature type="region of interest" description="Disordered" evidence="2">
    <location>
        <begin position="1149"/>
        <end position="1179"/>
    </location>
</feature>
<feature type="region of interest" description="Disordered" evidence="2">
    <location>
        <begin position="1721"/>
        <end position="1743"/>
    </location>
</feature>
<dbReference type="GO" id="GO:0008017">
    <property type="term" value="F:microtubule binding"/>
    <property type="evidence" value="ECO:0000318"/>
    <property type="project" value="GO_Central"/>
</dbReference>